<protein>
    <recommendedName>
        <fullName evidence="8">Phosphate transporter</fullName>
    </recommendedName>
</protein>
<feature type="transmembrane region" description="Helical" evidence="6">
    <location>
        <begin position="183"/>
        <end position="205"/>
    </location>
</feature>
<evidence type="ECO:0000313" key="7">
    <source>
        <dbReference type="EMBL" id="GAI61015.1"/>
    </source>
</evidence>
<keyword evidence="4 6" id="KW-1133">Transmembrane helix</keyword>
<proteinExistence type="predicted"/>
<evidence type="ECO:0000256" key="1">
    <source>
        <dbReference type="ARBA" id="ARBA00004141"/>
    </source>
</evidence>
<dbReference type="EMBL" id="BARW01004231">
    <property type="protein sequence ID" value="GAI61015.1"/>
    <property type="molecule type" value="Genomic_DNA"/>
</dbReference>
<dbReference type="AlphaFoldDB" id="X1RCZ7"/>
<keyword evidence="2" id="KW-0813">Transport</keyword>
<gene>
    <name evidence="7" type="ORF">S12H4_10077</name>
</gene>
<reference evidence="7" key="1">
    <citation type="journal article" date="2014" name="Front. Microbiol.">
        <title>High frequency of phylogenetically diverse reductive dehalogenase-homologous genes in deep subseafloor sedimentary metagenomes.</title>
        <authorList>
            <person name="Kawai M."/>
            <person name="Futagami T."/>
            <person name="Toyoda A."/>
            <person name="Takaki Y."/>
            <person name="Nishi S."/>
            <person name="Hori S."/>
            <person name="Arai W."/>
            <person name="Tsubouchi T."/>
            <person name="Morono Y."/>
            <person name="Uchiyama I."/>
            <person name="Ito T."/>
            <person name="Fujiyama A."/>
            <person name="Inagaki F."/>
            <person name="Takami H."/>
        </authorList>
    </citation>
    <scope>NUCLEOTIDE SEQUENCE</scope>
    <source>
        <strain evidence="7">Expedition CK06-06</strain>
    </source>
</reference>
<dbReference type="GO" id="GO:0035435">
    <property type="term" value="P:phosphate ion transmembrane transport"/>
    <property type="evidence" value="ECO:0007669"/>
    <property type="project" value="TreeGrafter"/>
</dbReference>
<keyword evidence="5 6" id="KW-0472">Membrane</keyword>
<comment type="subcellular location">
    <subcellularLocation>
        <location evidence="1">Membrane</location>
        <topology evidence="1">Multi-pass membrane protein</topology>
    </subcellularLocation>
</comment>
<name>X1RCZ7_9ZZZZ</name>
<evidence type="ECO:0000256" key="5">
    <source>
        <dbReference type="ARBA" id="ARBA00023136"/>
    </source>
</evidence>
<evidence type="ECO:0000256" key="4">
    <source>
        <dbReference type="ARBA" id="ARBA00022989"/>
    </source>
</evidence>
<accession>X1RCZ7</accession>
<sequence>ANSMGTSVGSGALTLRKAVIVAGVCNFVGAVLLGVYVTDTIRKGIIDPATFLPNPNLLIYGMMAVLLGAGAWVSIATYLKLPVSTTHSIVGALIGFGLLGAGIPGIHWKVVGIIILSWFISPIGGAGISYLLFTVIKGKILDTPSPLKAVRRVGPFFVSLVLFVIGFAVIYGVSKRLLGSPGLFYILGIAAAIAIIGGLASYIFLGRYTSDENDEYEQMEELSKPLQILSASYLSLAHGANDVANSVGPIAAILAVMETQKVTMQIPVPIWVLALGGVGLVIGISTWGYR</sequence>
<feature type="transmembrane region" description="Helical" evidence="6">
    <location>
        <begin position="153"/>
        <end position="171"/>
    </location>
</feature>
<evidence type="ECO:0000256" key="6">
    <source>
        <dbReference type="SAM" id="Phobius"/>
    </source>
</evidence>
<keyword evidence="3 6" id="KW-0812">Transmembrane</keyword>
<comment type="caution">
    <text evidence="7">The sequence shown here is derived from an EMBL/GenBank/DDBJ whole genome shotgun (WGS) entry which is preliminary data.</text>
</comment>
<dbReference type="GO" id="GO:0016020">
    <property type="term" value="C:membrane"/>
    <property type="evidence" value="ECO:0007669"/>
    <property type="project" value="UniProtKB-SubCell"/>
</dbReference>
<feature type="non-terminal residue" evidence="7">
    <location>
        <position position="1"/>
    </location>
</feature>
<dbReference type="InterPro" id="IPR001204">
    <property type="entry name" value="Phos_transporter"/>
</dbReference>
<dbReference type="Pfam" id="PF01384">
    <property type="entry name" value="PHO4"/>
    <property type="match status" value="1"/>
</dbReference>
<feature type="non-terminal residue" evidence="7">
    <location>
        <position position="290"/>
    </location>
</feature>
<dbReference type="PANTHER" id="PTHR11101:SF80">
    <property type="entry name" value="PHOSPHATE TRANSPORTER"/>
    <property type="match status" value="1"/>
</dbReference>
<feature type="transmembrane region" description="Helical" evidence="6">
    <location>
        <begin position="18"/>
        <end position="37"/>
    </location>
</feature>
<evidence type="ECO:0008006" key="8">
    <source>
        <dbReference type="Google" id="ProtNLM"/>
    </source>
</evidence>
<dbReference type="GO" id="GO:0005315">
    <property type="term" value="F:phosphate transmembrane transporter activity"/>
    <property type="evidence" value="ECO:0007669"/>
    <property type="project" value="InterPro"/>
</dbReference>
<feature type="transmembrane region" description="Helical" evidence="6">
    <location>
        <begin position="268"/>
        <end position="289"/>
    </location>
</feature>
<organism evidence="7">
    <name type="scientific">marine sediment metagenome</name>
    <dbReference type="NCBI Taxonomy" id="412755"/>
    <lineage>
        <taxon>unclassified sequences</taxon>
        <taxon>metagenomes</taxon>
        <taxon>ecological metagenomes</taxon>
    </lineage>
</organism>
<evidence type="ECO:0000256" key="2">
    <source>
        <dbReference type="ARBA" id="ARBA00022448"/>
    </source>
</evidence>
<feature type="transmembrane region" description="Helical" evidence="6">
    <location>
        <begin position="110"/>
        <end position="133"/>
    </location>
</feature>
<feature type="transmembrane region" description="Helical" evidence="6">
    <location>
        <begin position="85"/>
        <end position="103"/>
    </location>
</feature>
<feature type="transmembrane region" description="Helical" evidence="6">
    <location>
        <begin position="57"/>
        <end position="79"/>
    </location>
</feature>
<dbReference type="PANTHER" id="PTHR11101">
    <property type="entry name" value="PHOSPHATE TRANSPORTER"/>
    <property type="match status" value="1"/>
</dbReference>
<evidence type="ECO:0000256" key="3">
    <source>
        <dbReference type="ARBA" id="ARBA00022692"/>
    </source>
</evidence>